<accession>A0ABT9WSK1</accession>
<dbReference type="RefSeq" id="WP_307229293.1">
    <property type="nucleotide sequence ID" value="NZ_JAUSTT010000011.1"/>
</dbReference>
<sequence length="69" mass="7836">MKDEHISIYCCKEHIELGLDDIVNKYETPPILQACKTEKELSTTCEYCEDKSAYIVTNAHSHTKSSSVL</sequence>
<gene>
    <name evidence="1" type="ORF">J2S08_002110</name>
</gene>
<reference evidence="1 2" key="1">
    <citation type="submission" date="2023-07" db="EMBL/GenBank/DDBJ databases">
        <title>Genomic Encyclopedia of Type Strains, Phase IV (KMG-IV): sequencing the most valuable type-strain genomes for metagenomic binning, comparative biology and taxonomic classification.</title>
        <authorList>
            <person name="Goeker M."/>
        </authorList>
    </citation>
    <scope>NUCLEOTIDE SEQUENCE [LARGE SCALE GENOMIC DNA]</scope>
    <source>
        <strain evidence="1 2">DSM 23837</strain>
    </source>
</reference>
<dbReference type="Proteomes" id="UP001223586">
    <property type="component" value="Unassembled WGS sequence"/>
</dbReference>
<protein>
    <submittedName>
        <fullName evidence="1">CxxH/CxxC protein (TIGR04129 family)</fullName>
    </submittedName>
</protein>
<dbReference type="Pfam" id="PF14116">
    <property type="entry name" value="YyzF"/>
    <property type="match status" value="1"/>
</dbReference>
<dbReference type="InterPro" id="IPR025626">
    <property type="entry name" value="YyzF"/>
</dbReference>
<name>A0ABT9WSK1_9BACI</name>
<proteinExistence type="predicted"/>
<keyword evidence="2" id="KW-1185">Reference proteome</keyword>
<dbReference type="EMBL" id="JAUSTT010000011">
    <property type="protein sequence ID" value="MDQ0176273.1"/>
    <property type="molecule type" value="Genomic_DNA"/>
</dbReference>
<evidence type="ECO:0000313" key="1">
    <source>
        <dbReference type="EMBL" id="MDQ0176273.1"/>
    </source>
</evidence>
<comment type="caution">
    <text evidence="1">The sequence shown here is derived from an EMBL/GenBank/DDBJ whole genome shotgun (WGS) entry which is preliminary data.</text>
</comment>
<organism evidence="1 2">
    <name type="scientific">Bacillus chungangensis</name>
    <dbReference type="NCBI Taxonomy" id="587633"/>
    <lineage>
        <taxon>Bacteria</taxon>
        <taxon>Bacillati</taxon>
        <taxon>Bacillota</taxon>
        <taxon>Bacilli</taxon>
        <taxon>Bacillales</taxon>
        <taxon>Bacillaceae</taxon>
        <taxon>Bacillus</taxon>
    </lineage>
</organism>
<dbReference type="NCBIfam" id="TIGR04129">
    <property type="entry name" value="CxxH_BA5709"/>
    <property type="match status" value="1"/>
</dbReference>
<evidence type="ECO:0000313" key="2">
    <source>
        <dbReference type="Proteomes" id="UP001223586"/>
    </source>
</evidence>